<dbReference type="UniPathway" id="UPA00558">
    <property type="reaction ID" value="UER00616"/>
</dbReference>
<evidence type="ECO:0000313" key="14">
    <source>
        <dbReference type="EMBL" id="PIK50207.1"/>
    </source>
</evidence>
<evidence type="ECO:0000256" key="1">
    <source>
        <dbReference type="ARBA" id="ARBA00005189"/>
    </source>
</evidence>
<evidence type="ECO:0000313" key="15">
    <source>
        <dbReference type="Proteomes" id="UP000230750"/>
    </source>
</evidence>
<reference evidence="14 15" key="1">
    <citation type="journal article" date="2017" name="PLoS Biol.">
        <title>The sea cucumber genome provides insights into morphological evolution and visceral regeneration.</title>
        <authorList>
            <person name="Zhang X."/>
            <person name="Sun L."/>
            <person name="Yuan J."/>
            <person name="Sun Y."/>
            <person name="Gao Y."/>
            <person name="Zhang L."/>
            <person name="Li S."/>
            <person name="Dai H."/>
            <person name="Hamel J.F."/>
            <person name="Liu C."/>
            <person name="Yu Y."/>
            <person name="Liu S."/>
            <person name="Lin W."/>
            <person name="Guo K."/>
            <person name="Jin S."/>
            <person name="Xu P."/>
            <person name="Storey K.B."/>
            <person name="Huan P."/>
            <person name="Zhang T."/>
            <person name="Zhou Y."/>
            <person name="Zhang J."/>
            <person name="Lin C."/>
            <person name="Li X."/>
            <person name="Xing L."/>
            <person name="Huo D."/>
            <person name="Sun M."/>
            <person name="Wang L."/>
            <person name="Mercier A."/>
            <person name="Li F."/>
            <person name="Yang H."/>
            <person name="Xiang J."/>
        </authorList>
    </citation>
    <scope>NUCLEOTIDE SEQUENCE [LARGE SCALE GENOMIC DNA]</scope>
    <source>
        <strain evidence="14">Shaxun</strain>
        <tissue evidence="14">Muscle</tissue>
    </source>
</reference>
<dbReference type="InterPro" id="IPR033661">
    <property type="entry name" value="PSD_type1_euk"/>
</dbReference>
<feature type="modified residue" description="Pyruvic acid (Ser); by autocatalysis" evidence="13">
    <location>
        <position position="304"/>
    </location>
</feature>
<comment type="PTM">
    <text evidence="13">Is synthesized initially as an inactive proenzyme. Formation of the active enzyme involves a self-maturation process in which the active site pyruvoyl group is generated from an internal serine residue via an autocatalytic post-translational modification. Two non-identical subunits are generated from the proenzyme in this reaction, and the pyruvate is formed at the N-terminus of the alpha chain, which is derived from the carboxyl end of the proenzyme. The autoendoproteolytic cleavage occurs by a canonical serine protease mechanism, in which the side chain hydroxyl group of the serine supplies its oxygen atom to form the C-terminus of the beta chain, while the remainder of the serine residue undergoes an oxidative deamination to produce ammonia and the pyruvoyl prosthetic group on the alpha chain. During this reaction, the Ser that is part of the protease active site of the proenzyme becomes the pyruvoyl prosthetic group, which constitutes an essential element of the active site of the mature decarboxylase.</text>
</comment>
<keyword evidence="5 13" id="KW-1133">Transmembrane helix</keyword>
<dbReference type="InterPro" id="IPR033177">
    <property type="entry name" value="PSD-B"/>
</dbReference>
<organism evidence="14 15">
    <name type="scientific">Stichopus japonicus</name>
    <name type="common">Sea cucumber</name>
    <dbReference type="NCBI Taxonomy" id="307972"/>
    <lineage>
        <taxon>Eukaryota</taxon>
        <taxon>Metazoa</taxon>
        <taxon>Echinodermata</taxon>
        <taxon>Eleutherozoa</taxon>
        <taxon>Echinozoa</taxon>
        <taxon>Holothuroidea</taxon>
        <taxon>Aspidochirotacea</taxon>
        <taxon>Aspidochirotida</taxon>
        <taxon>Stichopodidae</taxon>
        <taxon>Apostichopus</taxon>
    </lineage>
</organism>
<comment type="pathway">
    <text evidence="13">Phospholipid metabolism; phosphatidylethanolamine biosynthesis; phosphatidylethanolamine from CDP-diacylglycerol: step 2/2.</text>
</comment>
<keyword evidence="8 13" id="KW-0594">Phospholipid biosynthesis</keyword>
<feature type="chain" id="PRO_5023368728" description="Phosphatidylserine decarboxylase alpha chain" evidence="13">
    <location>
        <begin position="304"/>
        <end position="335"/>
    </location>
</feature>
<keyword evidence="13" id="KW-0496">Mitochondrion</keyword>
<dbReference type="GO" id="GO:0004609">
    <property type="term" value="F:phosphatidylserine decarboxylase activity"/>
    <property type="evidence" value="ECO:0007669"/>
    <property type="project" value="UniProtKB-UniRule"/>
</dbReference>
<name>A0A2G8KQF7_STIJA</name>
<feature type="active site" description="Charge relay system; for autoendoproteolytic cleavage activity" evidence="13">
    <location>
        <position position="103"/>
    </location>
</feature>
<keyword evidence="13" id="KW-0865">Zymogen</keyword>
<dbReference type="HAMAP" id="MF_03208">
    <property type="entry name" value="PS_decarb_PSD_B_type1_euk"/>
    <property type="match status" value="1"/>
</dbReference>
<sequence length="335" mass="38155">MFPCYLWLTPSACIPLIQQVTLYRVIPWRFTSRLWGQVNDKNLPERLRQPLLGLYVWLFGCDVTEALVEDLTYYKNLQEFFKRQLKPEVRPIDQQHALVSPCDGKVLHYGEVKHCMLEQVKGVTYCLKTFLGPNNWYSDDSEDTNPSFAVDKITDEEYLESLNIKEGNKLFNCIIYLAPGDYHRFHSPTSWSAAHRRHFPGELFSVNPGIAAWIKGLFNLNERVVITGQWQCGFFSMAAVGATNVGSINIYFDKELNTNVKGAYADGAFHDKSLRKVNPESKSPEKMGISLDKGAGIGEFNLGSTIVLIFEAPEDFRFNIEQGEKVKFGERLGSM</sequence>
<dbReference type="EMBL" id="MRZV01000429">
    <property type="protein sequence ID" value="PIK50207.1"/>
    <property type="molecule type" value="Genomic_DNA"/>
</dbReference>
<comment type="caution">
    <text evidence="14">The sequence shown here is derived from an EMBL/GenBank/DDBJ whole genome shotgun (WGS) entry which is preliminary data.</text>
</comment>
<evidence type="ECO:0000256" key="3">
    <source>
        <dbReference type="ARBA" id="ARBA00022692"/>
    </source>
</evidence>
<feature type="site" description="Cleavage (non-hydrolytic); by autocatalysis" evidence="13">
    <location>
        <begin position="303"/>
        <end position="304"/>
    </location>
</feature>
<gene>
    <name evidence="14" type="ORF">BSL78_12913</name>
</gene>
<feature type="topological domain" description="Mitochondrial matrix" evidence="13">
    <location>
        <begin position="1"/>
        <end position="7"/>
    </location>
</feature>
<evidence type="ECO:0000256" key="12">
    <source>
        <dbReference type="ARBA" id="ARBA00045136"/>
    </source>
</evidence>
<dbReference type="AlphaFoldDB" id="A0A2G8KQF7"/>
<evidence type="ECO:0000256" key="10">
    <source>
        <dbReference type="ARBA" id="ARBA00023264"/>
    </source>
</evidence>
<evidence type="ECO:0000256" key="9">
    <source>
        <dbReference type="ARBA" id="ARBA00023239"/>
    </source>
</evidence>
<comment type="subunit">
    <text evidence="13">Heterodimer of a large membrane-associated beta subunit and a small pyruvoyl-containing alpha subunit.</text>
</comment>
<feature type="active site" description="Schiff-base intermediate with substrate; via pyruvic acid; for decarboxylase activity" evidence="13">
    <location>
        <position position="304"/>
    </location>
</feature>
<comment type="similarity">
    <text evidence="13">Belongs to the phosphatidylserine decarboxylase family. PSD-B subfamily. Eukaryotic type I sub-subfamily.</text>
</comment>
<feature type="topological domain" description="Mitochondrial intermembrane" evidence="13">
    <location>
        <begin position="19"/>
        <end position="335"/>
    </location>
</feature>
<feature type="active site" description="Charge relay system; for autoendoproteolytic cleavage activity" evidence="13">
    <location>
        <position position="304"/>
    </location>
</feature>
<dbReference type="PANTHER" id="PTHR10067">
    <property type="entry name" value="PHOSPHATIDYLSERINE DECARBOXYLASE"/>
    <property type="match status" value="1"/>
</dbReference>
<proteinExistence type="inferred from homology"/>
<keyword evidence="9 13" id="KW-0456">Lyase</keyword>
<dbReference type="Proteomes" id="UP000230750">
    <property type="component" value="Unassembled WGS sequence"/>
</dbReference>
<accession>A0A2G8KQF7</accession>
<comment type="function">
    <text evidence="12">Catalyzes the formation of phosphatidylethanolamine (PtdEtn) from phosphatidylserine (PtdSer). Plays a central role in phospholipid metabolism and in the interorganelle trafficking of phosphatidylserine. May be involved in lipid droplet biogenesis at the endoplasmic reticulum membrane.</text>
</comment>
<dbReference type="OrthoDB" id="4330at2759"/>
<dbReference type="EC" id="4.1.1.65" evidence="13"/>
<evidence type="ECO:0000256" key="4">
    <source>
        <dbReference type="ARBA" id="ARBA00022793"/>
    </source>
</evidence>
<keyword evidence="3 13" id="KW-0812">Transmembrane</keyword>
<evidence type="ECO:0000256" key="6">
    <source>
        <dbReference type="ARBA" id="ARBA00023098"/>
    </source>
</evidence>
<dbReference type="PANTHER" id="PTHR10067:SF6">
    <property type="entry name" value="PHOSPHATIDYLSERINE DECARBOXYLASE PROENZYME, MITOCHONDRIAL"/>
    <property type="match status" value="1"/>
</dbReference>
<protein>
    <recommendedName>
        <fullName evidence="13">Phosphatidylserine decarboxylase proenzyme, mitochondrial</fullName>
        <ecNumber evidence="13">4.1.1.65</ecNumber>
    </recommendedName>
    <component>
        <recommendedName>
            <fullName evidence="13">Phosphatidylserine decarboxylase beta chain</fullName>
        </recommendedName>
    </component>
    <component>
        <recommendedName>
            <fullName evidence="13">Phosphatidylserine decarboxylase alpha chain</fullName>
        </recommendedName>
    </component>
</protein>
<keyword evidence="7 13" id="KW-0472">Membrane</keyword>
<keyword evidence="4 13" id="KW-0210">Decarboxylase</keyword>
<keyword evidence="6 13" id="KW-0443">Lipid metabolism</keyword>
<keyword evidence="2 13" id="KW-0444">Lipid biosynthesis</keyword>
<evidence type="ECO:0000256" key="2">
    <source>
        <dbReference type="ARBA" id="ARBA00022516"/>
    </source>
</evidence>
<feature type="chain" id="PRO_5023368727" description="Phosphatidylserine decarboxylase beta chain" evidence="13">
    <location>
        <begin position="1"/>
        <end position="303"/>
    </location>
</feature>
<evidence type="ECO:0000256" key="13">
    <source>
        <dbReference type="HAMAP-Rule" id="MF_03208"/>
    </source>
</evidence>
<dbReference type="GO" id="GO:0016540">
    <property type="term" value="P:protein autoprocessing"/>
    <property type="evidence" value="ECO:0007669"/>
    <property type="project" value="UniProtKB-UniRule"/>
</dbReference>
<comment type="cofactor">
    <cofactor evidence="13">
        <name>pyruvate</name>
        <dbReference type="ChEBI" id="CHEBI:15361"/>
    </cofactor>
    <text evidence="13">Binds 1 pyruvoyl group covalently per subunit.</text>
</comment>
<comment type="subcellular location">
    <molecule>Phosphatidylserine decarboxylase alpha chain</molecule>
    <subcellularLocation>
        <location evidence="13">Mitochondrion inner membrane</location>
        <topology evidence="13">Peripheral membrane protein</topology>
        <orientation evidence="13">Intermembrane side</orientation>
    </subcellularLocation>
    <text evidence="13">Anchored to the mitochondrial inner membrane through its interaction with the integral membrane beta chain.</text>
</comment>
<dbReference type="GO" id="GO:0006646">
    <property type="term" value="P:phosphatidylethanolamine biosynthetic process"/>
    <property type="evidence" value="ECO:0007669"/>
    <property type="project" value="UniProtKB-UniRule"/>
</dbReference>
<comment type="subcellular location">
    <molecule>Phosphatidylserine decarboxylase beta chain</molecule>
    <subcellularLocation>
        <location evidence="13">Mitochondrion inner membrane</location>
        <topology evidence="13">Single-pass membrane protein</topology>
        <orientation evidence="13">Intermembrane side</orientation>
    </subcellularLocation>
</comment>
<keyword evidence="15" id="KW-1185">Reference proteome</keyword>
<evidence type="ECO:0000256" key="5">
    <source>
        <dbReference type="ARBA" id="ARBA00022989"/>
    </source>
</evidence>
<evidence type="ECO:0000256" key="11">
    <source>
        <dbReference type="ARBA" id="ARBA00023317"/>
    </source>
</evidence>
<dbReference type="GO" id="GO:0005743">
    <property type="term" value="C:mitochondrial inner membrane"/>
    <property type="evidence" value="ECO:0007669"/>
    <property type="project" value="UniProtKB-SubCell"/>
</dbReference>
<evidence type="ECO:0000256" key="7">
    <source>
        <dbReference type="ARBA" id="ARBA00023136"/>
    </source>
</evidence>
<dbReference type="Pfam" id="PF02666">
    <property type="entry name" value="PS_Dcarbxylase"/>
    <property type="match status" value="1"/>
</dbReference>
<keyword evidence="11 13" id="KW-0670">Pyruvate</keyword>
<dbReference type="NCBIfam" id="TIGR00163">
    <property type="entry name" value="PS_decarb"/>
    <property type="match status" value="1"/>
</dbReference>
<evidence type="ECO:0000256" key="8">
    <source>
        <dbReference type="ARBA" id="ARBA00023209"/>
    </source>
</evidence>
<dbReference type="InterPro" id="IPR003817">
    <property type="entry name" value="PS_Dcarbxylase"/>
</dbReference>
<keyword evidence="13" id="KW-0999">Mitochondrion inner membrane</keyword>
<feature type="active site" description="Charge relay system; for autoendoproteolytic cleavage activity" evidence="13">
    <location>
        <position position="186"/>
    </location>
</feature>
<comment type="catalytic activity">
    <reaction evidence="13">
        <text>a 1,2-diacyl-sn-glycero-3-phospho-L-serine + H(+) = a 1,2-diacyl-sn-glycero-3-phosphoethanolamine + CO2</text>
        <dbReference type="Rhea" id="RHEA:20828"/>
        <dbReference type="ChEBI" id="CHEBI:15378"/>
        <dbReference type="ChEBI" id="CHEBI:16526"/>
        <dbReference type="ChEBI" id="CHEBI:57262"/>
        <dbReference type="ChEBI" id="CHEBI:64612"/>
        <dbReference type="EC" id="4.1.1.65"/>
    </reaction>
</comment>
<keyword evidence="10 13" id="KW-1208">Phospholipid metabolism</keyword>
<comment type="pathway">
    <text evidence="1">Lipid metabolism.</text>
</comment>
<dbReference type="STRING" id="307972.A0A2G8KQF7"/>